<dbReference type="RefSeq" id="XP_007176349.1">
    <property type="nucleotide sequence ID" value="XM_007176287.3"/>
</dbReference>
<dbReference type="CTD" id="4477"/>
<reference evidence="8" key="1">
    <citation type="submission" date="2025-08" db="UniProtKB">
        <authorList>
            <consortium name="RefSeq"/>
        </authorList>
    </citation>
    <scope>IDENTIFICATION</scope>
</reference>
<dbReference type="GeneID" id="103004586"/>
<evidence type="ECO:0000256" key="3">
    <source>
        <dbReference type="ARBA" id="ARBA00022525"/>
    </source>
</evidence>
<evidence type="ECO:0000313" key="8">
    <source>
        <dbReference type="RefSeq" id="XP_007176349.1"/>
    </source>
</evidence>
<dbReference type="GO" id="GO:0005576">
    <property type="term" value="C:extracellular region"/>
    <property type="evidence" value="ECO:0007669"/>
    <property type="project" value="UniProtKB-SubCell"/>
</dbReference>
<dbReference type="Gene3D" id="2.20.25.590">
    <property type="match status" value="1"/>
</dbReference>
<dbReference type="KEGG" id="bacu:103004586"/>
<protein>
    <recommendedName>
        <fullName evidence="6">Beta-microseminoprotein</fullName>
    </recommendedName>
</protein>
<dbReference type="FunCoup" id="A0A383ZN65">
    <property type="interactions" value="6"/>
</dbReference>
<keyword evidence="3 6" id="KW-0964">Secreted</keyword>
<dbReference type="Proteomes" id="UP001652580">
    <property type="component" value="Chromosome 16"/>
</dbReference>
<keyword evidence="4 6" id="KW-0732">Signal</keyword>
<evidence type="ECO:0000256" key="2">
    <source>
        <dbReference type="ARBA" id="ARBA00010352"/>
    </source>
</evidence>
<dbReference type="PANTHER" id="PTHR10500">
    <property type="entry name" value="BETA-MICROSEMINOPROTEIN"/>
    <property type="match status" value="1"/>
</dbReference>
<dbReference type="PANTHER" id="PTHR10500:SF8">
    <property type="entry name" value="BETA-MICROSEMINOPROTEIN"/>
    <property type="match status" value="1"/>
</dbReference>
<evidence type="ECO:0000256" key="1">
    <source>
        <dbReference type="ARBA" id="ARBA00004613"/>
    </source>
</evidence>
<sequence>MQYLQGLLLITMENALLGSLMVLATLATSCNAQCYIISNQNSTPNKCKDLNGVIHPLNSKWKTENCEECTCDQGGIHCCNTAAVPVDYDTNKCQIIFNKETCTYSVVEQEDPGKTCAVSVWVL</sequence>
<dbReference type="InParanoid" id="A0A383ZN65"/>
<evidence type="ECO:0000256" key="4">
    <source>
        <dbReference type="ARBA" id="ARBA00022729"/>
    </source>
</evidence>
<dbReference type="AlphaFoldDB" id="A0A383ZN65"/>
<dbReference type="Gene3D" id="2.10.70.10">
    <property type="entry name" value="Complement Module, domain 1"/>
    <property type="match status" value="1"/>
</dbReference>
<feature type="signal peptide" evidence="6">
    <location>
        <begin position="1"/>
        <end position="32"/>
    </location>
</feature>
<evidence type="ECO:0000313" key="7">
    <source>
        <dbReference type="Proteomes" id="UP001652580"/>
    </source>
</evidence>
<comment type="similarity">
    <text evidence="2 6">Belongs to the beta-microseminoprotein family.</text>
</comment>
<keyword evidence="5" id="KW-1015">Disulfide bond</keyword>
<accession>A0A383ZN65</accession>
<name>A0A383ZN65_BALAC</name>
<organism evidence="7 8">
    <name type="scientific">Balaenoptera acutorostrata</name>
    <name type="common">Common minke whale</name>
    <name type="synonym">Balaena rostrata</name>
    <dbReference type="NCBI Taxonomy" id="9767"/>
    <lineage>
        <taxon>Eukaryota</taxon>
        <taxon>Metazoa</taxon>
        <taxon>Chordata</taxon>
        <taxon>Craniata</taxon>
        <taxon>Vertebrata</taxon>
        <taxon>Euteleostomi</taxon>
        <taxon>Mammalia</taxon>
        <taxon>Eutheria</taxon>
        <taxon>Laurasiatheria</taxon>
        <taxon>Artiodactyla</taxon>
        <taxon>Whippomorpha</taxon>
        <taxon>Cetacea</taxon>
        <taxon>Mysticeti</taxon>
        <taxon>Balaenopteridae</taxon>
        <taxon>Balaenoptera</taxon>
    </lineage>
</organism>
<dbReference type="STRING" id="310752.A0A383ZN65"/>
<dbReference type="Pfam" id="PF05825">
    <property type="entry name" value="PSP94"/>
    <property type="match status" value="1"/>
</dbReference>
<proteinExistence type="inferred from homology"/>
<keyword evidence="7" id="KW-1185">Reference proteome</keyword>
<feature type="chain" id="PRO_5016477498" description="Beta-microseminoprotein" evidence="6">
    <location>
        <begin position="33"/>
        <end position="123"/>
    </location>
</feature>
<gene>
    <name evidence="8" type="primary">MSMB</name>
</gene>
<evidence type="ECO:0000256" key="6">
    <source>
        <dbReference type="RuleBase" id="RU364124"/>
    </source>
</evidence>
<comment type="subcellular location">
    <subcellularLocation>
        <location evidence="1 6">Secreted</location>
    </subcellularLocation>
</comment>
<dbReference type="InterPro" id="IPR008735">
    <property type="entry name" value="PSP94"/>
</dbReference>
<evidence type="ECO:0000256" key="5">
    <source>
        <dbReference type="ARBA" id="ARBA00023157"/>
    </source>
</evidence>